<sequence>MSFSSFTRLLRFVPISDGSRVCIGEPGSHTIGVGVAIREGLSVSTLLRSGTLVLSSGNKTHRREFIGRLLSPIVSSEVETIRCIGLNMRLWTGSRYICLGY</sequence>
<dbReference type="HOGENOM" id="CLU_2210274_0_0_1"/>
<proteinExistence type="predicted"/>
<dbReference type="EMBL" id="KI964181">
    <property type="protein sequence ID" value="EUC40258.1"/>
    <property type="molecule type" value="Genomic_DNA"/>
</dbReference>
<dbReference type="KEGG" id="bor:COCMIDRAFT_30770"/>
<keyword evidence="2" id="KW-1185">Reference proteome</keyword>
<dbReference type="RefSeq" id="XP_007693219.1">
    <property type="nucleotide sequence ID" value="XM_007695029.1"/>
</dbReference>
<name>W6YRY6_COCMI</name>
<accession>W6YRY6</accession>
<dbReference type="GeneID" id="19121736"/>
<dbReference type="AlphaFoldDB" id="W6YRY6"/>
<organism evidence="1 2">
    <name type="scientific">Bipolaris oryzae ATCC 44560</name>
    <dbReference type="NCBI Taxonomy" id="930090"/>
    <lineage>
        <taxon>Eukaryota</taxon>
        <taxon>Fungi</taxon>
        <taxon>Dikarya</taxon>
        <taxon>Ascomycota</taxon>
        <taxon>Pezizomycotina</taxon>
        <taxon>Dothideomycetes</taxon>
        <taxon>Pleosporomycetidae</taxon>
        <taxon>Pleosporales</taxon>
        <taxon>Pleosporineae</taxon>
        <taxon>Pleosporaceae</taxon>
        <taxon>Bipolaris</taxon>
    </lineage>
</organism>
<dbReference type="eggNOG" id="ENOG502T0BV">
    <property type="taxonomic scope" value="Eukaryota"/>
</dbReference>
<evidence type="ECO:0000313" key="2">
    <source>
        <dbReference type="Proteomes" id="UP000054032"/>
    </source>
</evidence>
<reference evidence="1 2" key="1">
    <citation type="journal article" date="2013" name="PLoS Genet.">
        <title>Comparative genome structure, secondary metabolite, and effector coding capacity across Cochliobolus pathogens.</title>
        <authorList>
            <person name="Condon B.J."/>
            <person name="Leng Y."/>
            <person name="Wu D."/>
            <person name="Bushley K.E."/>
            <person name="Ohm R.A."/>
            <person name="Otillar R."/>
            <person name="Martin J."/>
            <person name="Schackwitz W."/>
            <person name="Grimwood J."/>
            <person name="MohdZainudin N."/>
            <person name="Xue C."/>
            <person name="Wang R."/>
            <person name="Manning V.A."/>
            <person name="Dhillon B."/>
            <person name="Tu Z.J."/>
            <person name="Steffenson B.J."/>
            <person name="Salamov A."/>
            <person name="Sun H."/>
            <person name="Lowry S."/>
            <person name="LaButti K."/>
            <person name="Han J."/>
            <person name="Copeland A."/>
            <person name="Lindquist E."/>
            <person name="Barry K."/>
            <person name="Schmutz J."/>
            <person name="Baker S.E."/>
            <person name="Ciuffetti L.M."/>
            <person name="Grigoriev I.V."/>
            <person name="Zhong S."/>
            <person name="Turgeon B.G."/>
        </authorList>
    </citation>
    <scope>NUCLEOTIDE SEQUENCE [LARGE SCALE GENOMIC DNA]</scope>
    <source>
        <strain evidence="1 2">ATCC 44560</strain>
    </source>
</reference>
<dbReference type="Proteomes" id="UP000054032">
    <property type="component" value="Unassembled WGS sequence"/>
</dbReference>
<protein>
    <submittedName>
        <fullName evidence="1">Uncharacterized protein</fullName>
    </submittedName>
</protein>
<dbReference type="STRING" id="930090.W6YRY6"/>
<gene>
    <name evidence="1" type="ORF">COCMIDRAFT_30770</name>
</gene>
<evidence type="ECO:0000313" key="1">
    <source>
        <dbReference type="EMBL" id="EUC40258.1"/>
    </source>
</evidence>